<evidence type="ECO:0000256" key="14">
    <source>
        <dbReference type="ARBA" id="ARBA00023242"/>
    </source>
</evidence>
<evidence type="ECO:0000256" key="16">
    <source>
        <dbReference type="PROSITE-ProRule" id="PRU00205"/>
    </source>
</evidence>
<dbReference type="GO" id="GO:0005681">
    <property type="term" value="C:spliceosomal complex"/>
    <property type="evidence" value="ECO:0007669"/>
    <property type="project" value="UniProtKB-KW"/>
</dbReference>
<dbReference type="InterPro" id="IPR000253">
    <property type="entry name" value="FHA_dom"/>
</dbReference>
<feature type="transmembrane region" description="Helical" evidence="18">
    <location>
        <begin position="123"/>
        <end position="142"/>
    </location>
</feature>
<feature type="transmembrane region" description="Helical" evidence="18">
    <location>
        <begin position="218"/>
        <end position="242"/>
    </location>
</feature>
<dbReference type="PROSITE" id="PS50922">
    <property type="entry name" value="TLC"/>
    <property type="match status" value="1"/>
</dbReference>
<evidence type="ECO:0000256" key="9">
    <source>
        <dbReference type="ARBA" id="ARBA00022989"/>
    </source>
</evidence>
<dbReference type="Proteomes" id="UP000218231">
    <property type="component" value="Unassembled WGS sequence"/>
</dbReference>
<keyword evidence="22" id="KW-1185">Reference proteome</keyword>
<keyword evidence="3" id="KW-1017">Isopeptide bond</keyword>
<dbReference type="AlphaFoldDB" id="A0A2A2LXP7"/>
<feature type="domain" description="TLC" evidence="20">
    <location>
        <begin position="86"/>
        <end position="275"/>
    </location>
</feature>
<evidence type="ECO:0000256" key="4">
    <source>
        <dbReference type="ARBA" id="ARBA00022553"/>
    </source>
</evidence>
<dbReference type="Pfam" id="PF03798">
    <property type="entry name" value="TRAM_LAG1_CLN8"/>
    <property type="match status" value="1"/>
</dbReference>
<evidence type="ECO:0000256" key="11">
    <source>
        <dbReference type="ARBA" id="ARBA00023136"/>
    </source>
</evidence>
<feature type="transmembrane region" description="Helical" evidence="18">
    <location>
        <begin position="31"/>
        <end position="51"/>
    </location>
</feature>
<organism evidence="21 22">
    <name type="scientific">Diploscapter pachys</name>
    <dbReference type="NCBI Taxonomy" id="2018661"/>
    <lineage>
        <taxon>Eukaryota</taxon>
        <taxon>Metazoa</taxon>
        <taxon>Ecdysozoa</taxon>
        <taxon>Nematoda</taxon>
        <taxon>Chromadorea</taxon>
        <taxon>Rhabditida</taxon>
        <taxon>Rhabditina</taxon>
        <taxon>Rhabditomorpha</taxon>
        <taxon>Rhabditoidea</taxon>
        <taxon>Rhabditidae</taxon>
        <taxon>Diploscapter</taxon>
    </lineage>
</organism>
<dbReference type="OrthoDB" id="444265at2759"/>
<keyword evidence="6 16" id="KW-0812">Transmembrane</keyword>
<evidence type="ECO:0000256" key="17">
    <source>
        <dbReference type="SAM" id="MobiDB-lite"/>
    </source>
</evidence>
<keyword evidence="8" id="KW-0832">Ubl conjugation</keyword>
<evidence type="ECO:0000256" key="7">
    <source>
        <dbReference type="ARBA" id="ARBA00022728"/>
    </source>
</evidence>
<dbReference type="Gene3D" id="2.60.200.20">
    <property type="match status" value="1"/>
</dbReference>
<keyword evidence="4" id="KW-0597">Phosphoprotein</keyword>
<feature type="transmembrane region" description="Helical" evidence="18">
    <location>
        <begin position="665"/>
        <end position="688"/>
    </location>
</feature>
<dbReference type="InterPro" id="IPR050923">
    <property type="entry name" value="Cell_Proc_Reg/RNA_Proc"/>
</dbReference>
<keyword evidence="7" id="KW-0747">Spliceosome</keyword>
<evidence type="ECO:0000259" key="19">
    <source>
        <dbReference type="PROSITE" id="PS50006"/>
    </source>
</evidence>
<evidence type="ECO:0000313" key="21">
    <source>
        <dbReference type="EMBL" id="PAV91004.1"/>
    </source>
</evidence>
<evidence type="ECO:0000256" key="5">
    <source>
        <dbReference type="ARBA" id="ARBA00022664"/>
    </source>
</evidence>
<evidence type="ECO:0000256" key="13">
    <source>
        <dbReference type="ARBA" id="ARBA00023187"/>
    </source>
</evidence>
<evidence type="ECO:0000259" key="20">
    <source>
        <dbReference type="PROSITE" id="PS50922"/>
    </source>
</evidence>
<evidence type="ECO:0000256" key="18">
    <source>
        <dbReference type="SAM" id="Phobius"/>
    </source>
</evidence>
<dbReference type="CDD" id="cd22718">
    <property type="entry name" value="FHA_SNIP1"/>
    <property type="match status" value="1"/>
</dbReference>
<protein>
    <recommendedName>
        <fullName evidence="23">FHA domain-containing protein</fullName>
    </recommendedName>
</protein>
<dbReference type="Pfam" id="PF00498">
    <property type="entry name" value="FHA"/>
    <property type="match status" value="1"/>
</dbReference>
<evidence type="ECO:0000256" key="10">
    <source>
        <dbReference type="ARBA" id="ARBA00023054"/>
    </source>
</evidence>
<feature type="region of interest" description="Disordered" evidence="17">
    <location>
        <begin position="286"/>
        <end position="476"/>
    </location>
</feature>
<keyword evidence="14" id="KW-0539">Nucleus</keyword>
<sequence>MQFVPLILSLKGAMFTDWGKEEWQEFGKGVLTVLVSFAFFRLMQFVVRWYLFGKCTFRTFSYFGFRNARIARRAGDSRELTVVPPNKKWRISNEVVSLIHSVISGLWAAYALLFFTGLINDMIKYRCSTALTLILMSGGYLLHDLIDLLVNERSARIIELLFHHVIVLTGFATTLLTELYLGVVIFGLLMELNSIFLHSRSLLNLFGYDKKSVAFRMVALFNILTMFAFRLCVSVYLCYWAGTNIWSIKWYHAVLTVLVILSLATTNSVLAYRVMAADGLLGEKRARKSPAQTVSTTVDPDADGGENGGISTDEVDEEDSEPDDHLHEVAVQTPRLRLNSELEMSSRAESSRRERSRSPDRDRQREKRRRRDSDASDDDKRRRDNDRGHRRRDDRSPKRRSSDRSPPRRRPEREEARDHGRVKREPESPSERRIKKEPESPERRRGEREKNDAGNHYGLEKRAKREKQEEQKWGRPEMWEAPKEDENPIVKEKVNMETSGTLAEDTNMYKGVLIKYNEPPEAKKPKLRWRLYPFKGDEALPVLYIHRQSAYLIGRDRKIADLPIDHPSCSKQHAVLQYRSMPFVKSDGTKARRILPYIIDLGSANGTFLNGERIEAKRYLELQEKDVLKFGFSSREFVVLNEKSAGVEGEASGMRILIFFQSFKISFFFCIFFIFKISLNSIVTYYILIKILKF</sequence>
<evidence type="ECO:0000256" key="8">
    <source>
        <dbReference type="ARBA" id="ARBA00022843"/>
    </source>
</evidence>
<dbReference type="InterPro" id="IPR006634">
    <property type="entry name" value="TLC-dom"/>
</dbReference>
<keyword evidence="5" id="KW-0507">mRNA processing</keyword>
<dbReference type="InterPro" id="IPR008984">
    <property type="entry name" value="SMAD_FHA_dom_sf"/>
</dbReference>
<evidence type="ECO:0000256" key="15">
    <source>
        <dbReference type="ARBA" id="ARBA00055964"/>
    </source>
</evidence>
<evidence type="ECO:0000256" key="6">
    <source>
        <dbReference type="ARBA" id="ARBA00022692"/>
    </source>
</evidence>
<comment type="caution">
    <text evidence="21">The sequence shown here is derived from an EMBL/GenBank/DDBJ whole genome shotgun (WGS) entry which is preliminary data.</text>
</comment>
<name>A0A2A2LXP7_9BILA</name>
<accession>A0A2A2LXP7</accession>
<feature type="compositionally biased region" description="Basic and acidic residues" evidence="17">
    <location>
        <begin position="338"/>
        <end position="476"/>
    </location>
</feature>
<feature type="compositionally biased region" description="Acidic residues" evidence="17">
    <location>
        <begin position="313"/>
        <end position="322"/>
    </location>
</feature>
<dbReference type="FunFam" id="2.60.200.20:FF:000008">
    <property type="entry name" value="smad nuclear-interacting protein 1"/>
    <property type="match status" value="1"/>
</dbReference>
<feature type="domain" description="FHA" evidence="19">
    <location>
        <begin position="551"/>
        <end position="614"/>
    </location>
</feature>
<keyword evidence="10" id="KW-0175">Coiled coil</keyword>
<evidence type="ECO:0000313" key="22">
    <source>
        <dbReference type="Proteomes" id="UP000218231"/>
    </source>
</evidence>
<proteinExistence type="predicted"/>
<evidence type="ECO:0008006" key="23">
    <source>
        <dbReference type="Google" id="ProtNLM"/>
    </source>
</evidence>
<keyword evidence="13" id="KW-0508">mRNA splicing</keyword>
<keyword evidence="12" id="KW-0943">RNA-mediated gene silencing</keyword>
<dbReference type="GO" id="GO:0008380">
    <property type="term" value="P:RNA splicing"/>
    <property type="evidence" value="ECO:0007669"/>
    <property type="project" value="UniProtKB-KW"/>
</dbReference>
<comment type="function">
    <text evidence="15">Required for pre-mRNA splicing as component of the spliceosome. As a component of the minor spliceosome, involved in the splicing of U12-type introns in pre-mRNAs. Down-regulates NF-kappa-B signaling by competing with RELA for CREBBP/EP300 binding. Involved in the microRNA (miRNA) biogenesis. May be involved in cyclin-D1/CCND1 mRNA stability through the SNARP complex which associates with both the 3'end of the CCND1 gene and its mRNA.</text>
</comment>
<dbReference type="GO" id="GO:0006397">
    <property type="term" value="P:mRNA processing"/>
    <property type="evidence" value="ECO:0007669"/>
    <property type="project" value="UniProtKB-KW"/>
</dbReference>
<dbReference type="PROSITE" id="PS50006">
    <property type="entry name" value="FHA_DOMAIN"/>
    <property type="match status" value="1"/>
</dbReference>
<dbReference type="SUPFAM" id="SSF49879">
    <property type="entry name" value="SMAD/FHA domain"/>
    <property type="match status" value="1"/>
</dbReference>
<comment type="subcellular location">
    <subcellularLocation>
        <location evidence="2">Membrane</location>
        <topology evidence="2">Multi-pass membrane protein</topology>
    </subcellularLocation>
    <subcellularLocation>
        <location evidence="1">Nucleus</location>
    </subcellularLocation>
</comment>
<dbReference type="EMBL" id="LIAE01006338">
    <property type="protein sequence ID" value="PAV91004.1"/>
    <property type="molecule type" value="Genomic_DNA"/>
</dbReference>
<evidence type="ECO:0000256" key="3">
    <source>
        <dbReference type="ARBA" id="ARBA00022499"/>
    </source>
</evidence>
<evidence type="ECO:0000256" key="2">
    <source>
        <dbReference type="ARBA" id="ARBA00004141"/>
    </source>
</evidence>
<dbReference type="GO" id="GO:0016020">
    <property type="term" value="C:membrane"/>
    <property type="evidence" value="ECO:0007669"/>
    <property type="project" value="UniProtKB-SubCell"/>
</dbReference>
<keyword evidence="11 16" id="KW-0472">Membrane</keyword>
<gene>
    <name evidence="21" type="ORF">WR25_25703</name>
</gene>
<dbReference type="SMART" id="SM00240">
    <property type="entry name" value="FHA"/>
    <property type="match status" value="1"/>
</dbReference>
<evidence type="ECO:0000256" key="1">
    <source>
        <dbReference type="ARBA" id="ARBA00004123"/>
    </source>
</evidence>
<reference evidence="21 22" key="1">
    <citation type="journal article" date="2017" name="Curr. Biol.">
        <title>Genome architecture and evolution of a unichromosomal asexual nematode.</title>
        <authorList>
            <person name="Fradin H."/>
            <person name="Zegar C."/>
            <person name="Gutwein M."/>
            <person name="Lucas J."/>
            <person name="Kovtun M."/>
            <person name="Corcoran D."/>
            <person name="Baugh L.R."/>
            <person name="Kiontke K."/>
            <person name="Gunsalus K."/>
            <person name="Fitch D.H."/>
            <person name="Piano F."/>
        </authorList>
    </citation>
    <scope>NUCLEOTIDE SEQUENCE [LARGE SCALE GENOMIC DNA]</scope>
    <source>
        <strain evidence="21">PF1309</strain>
    </source>
</reference>
<dbReference type="SMART" id="SM00724">
    <property type="entry name" value="TLC"/>
    <property type="match status" value="1"/>
</dbReference>
<keyword evidence="9 18" id="KW-1133">Transmembrane helix</keyword>
<evidence type="ECO:0000256" key="12">
    <source>
        <dbReference type="ARBA" id="ARBA00023158"/>
    </source>
</evidence>
<feature type="transmembrane region" description="Helical" evidence="18">
    <location>
        <begin position="254"/>
        <end position="275"/>
    </location>
</feature>
<dbReference type="GO" id="GO:0031047">
    <property type="term" value="P:regulatory ncRNA-mediated gene silencing"/>
    <property type="evidence" value="ECO:0007669"/>
    <property type="project" value="UniProtKB-KW"/>
</dbReference>
<feature type="transmembrane region" description="Helical" evidence="18">
    <location>
        <begin position="95"/>
        <end position="117"/>
    </location>
</feature>
<dbReference type="PANTHER" id="PTHR23308">
    <property type="entry name" value="NUCLEAR INHIBITOR OF PROTEIN PHOSPHATASE-1"/>
    <property type="match status" value="1"/>
</dbReference>